<feature type="domain" description="WYL" evidence="1">
    <location>
        <begin position="119"/>
        <end position="186"/>
    </location>
</feature>
<dbReference type="InterPro" id="IPR059020">
    <property type="entry name" value="CapW_CTD"/>
</dbReference>
<dbReference type="InterPro" id="IPR059019">
    <property type="entry name" value="WHD_CapW"/>
</dbReference>
<gene>
    <name evidence="4" type="ORF">AL538_12630</name>
</gene>
<reference evidence="4" key="1">
    <citation type="submission" date="2018-01" db="EMBL/GenBank/DDBJ databases">
        <title>FDA dAtabase for Regulatory Grade micrObial Sequences (FDA-ARGOS): Supporting development and validation of Infectious Disease Dx tests.</title>
        <authorList>
            <person name="Hoffmann M."/>
            <person name="Allard M."/>
            <person name="Evans P."/>
            <person name="Brown E."/>
            <person name="Tallon L."/>
            <person name="Sadzewicz L."/>
            <person name="Sengamalay N."/>
            <person name="Ott S."/>
            <person name="Godinez A."/>
            <person name="Nagaraj S."/>
            <person name="Vyas G."/>
            <person name="Aluvathingal J."/>
            <person name="Nadendla S."/>
            <person name="Geyer C."/>
            <person name="Sichtig H."/>
        </authorList>
    </citation>
    <scope>NUCLEOTIDE SEQUENCE</scope>
    <source>
        <strain evidence="4">FDAARGOS_107</strain>
    </source>
</reference>
<dbReference type="InterPro" id="IPR026881">
    <property type="entry name" value="WYL_dom"/>
</dbReference>
<dbReference type="PANTHER" id="PTHR34580:SF3">
    <property type="entry name" value="PROTEIN PAFB"/>
    <property type="match status" value="1"/>
</dbReference>
<sequence length="292" mass="33317">MRQLESLNHAQRERLAFIDFCLNYFGEISRADLISKFQTGLAAATRDFSTYKELAPENMELIHKTKLYVRKDTFFSMFKHESQTVLTGLSHGFGDGLIATHKLTDTCEDQCSLIIPSTEVVSVVMRAIRACKCIKVTYISLTSGTKTRTIVPHSLANSGKRWHVRAFDRVSNTFRDFVITRFLSLTILDGEVEEFETKSADKQWNRIVDLTLIPHPKVQFIQAIELEYGMLKGELHVEVRAALAGYLLNYWMVDCSENAELNPEQYHLTLKHTQAIFGIENSRLAPGYKEVS</sequence>
<protein>
    <submittedName>
        <fullName evidence="4">WYL domain-containing protein</fullName>
    </submittedName>
</protein>
<dbReference type="RefSeq" id="WP_061065624.1">
    <property type="nucleotide sequence ID" value="NZ_CP014038.2"/>
</dbReference>
<evidence type="ECO:0000259" key="1">
    <source>
        <dbReference type="Pfam" id="PF13280"/>
    </source>
</evidence>
<keyword evidence="5" id="KW-1185">Reference proteome</keyword>
<accession>A0ABN4KZ93</accession>
<evidence type="ECO:0000259" key="2">
    <source>
        <dbReference type="Pfam" id="PF26107"/>
    </source>
</evidence>
<evidence type="ECO:0000313" key="5">
    <source>
        <dbReference type="Proteomes" id="UP000067422"/>
    </source>
</evidence>
<organism evidence="4 5">
    <name type="scientific">Vibrio harveyi</name>
    <name type="common">Beneckea harveyi</name>
    <dbReference type="NCBI Taxonomy" id="669"/>
    <lineage>
        <taxon>Bacteria</taxon>
        <taxon>Pseudomonadati</taxon>
        <taxon>Pseudomonadota</taxon>
        <taxon>Gammaproteobacteria</taxon>
        <taxon>Vibrionales</taxon>
        <taxon>Vibrionaceae</taxon>
        <taxon>Vibrio</taxon>
    </lineage>
</organism>
<dbReference type="PROSITE" id="PS52050">
    <property type="entry name" value="WYL"/>
    <property type="match status" value="1"/>
</dbReference>
<dbReference type="PANTHER" id="PTHR34580">
    <property type="match status" value="1"/>
</dbReference>
<proteinExistence type="predicted"/>
<feature type="domain" description="DNA-binding transcriptional repressor CapW C-terminal dimerisation" evidence="2">
    <location>
        <begin position="207"/>
        <end position="275"/>
    </location>
</feature>
<feature type="domain" description="DNA-binding transcriptional repressor CapW winged helix-turn-helix" evidence="3">
    <location>
        <begin position="11"/>
        <end position="81"/>
    </location>
</feature>
<evidence type="ECO:0000259" key="3">
    <source>
        <dbReference type="Pfam" id="PF26109"/>
    </source>
</evidence>
<dbReference type="EMBL" id="CP014038">
    <property type="protein sequence ID" value="AMF98503.1"/>
    <property type="molecule type" value="Genomic_DNA"/>
</dbReference>
<dbReference type="InterPro" id="IPR051534">
    <property type="entry name" value="CBASS_pafABC_assoc_protein"/>
</dbReference>
<dbReference type="Pfam" id="PF26109">
    <property type="entry name" value="WHD_BrxR"/>
    <property type="match status" value="1"/>
</dbReference>
<evidence type="ECO:0000313" key="4">
    <source>
        <dbReference type="EMBL" id="AMF98503.1"/>
    </source>
</evidence>
<name>A0ABN4KZ93_VIBHA</name>
<dbReference type="Pfam" id="PF13280">
    <property type="entry name" value="WYL"/>
    <property type="match status" value="1"/>
</dbReference>
<dbReference type="PIRSF" id="PIRSF015558">
    <property type="entry name" value="Txn_reg_DeoR_prd"/>
    <property type="match status" value="1"/>
</dbReference>
<dbReference type="InterPro" id="IPR016634">
    <property type="entry name" value="CapW-like"/>
</dbReference>
<dbReference type="Proteomes" id="UP000067422">
    <property type="component" value="Chromosome 1"/>
</dbReference>
<dbReference type="Pfam" id="PF26107">
    <property type="entry name" value="BrxR_CTD"/>
    <property type="match status" value="1"/>
</dbReference>